<dbReference type="PANTHER" id="PTHR40459:SF1">
    <property type="entry name" value="CONSERVED HYPOTHETICAL ALANINE AND LEUCINE RICH PROTEIN"/>
    <property type="match status" value="1"/>
</dbReference>
<keyword evidence="5" id="KW-1185">Reference proteome</keyword>
<evidence type="ECO:0000313" key="4">
    <source>
        <dbReference type="EMBL" id="SCB84195.1"/>
    </source>
</evidence>
<dbReference type="OrthoDB" id="8650434at2"/>
<dbReference type="SUPFAM" id="SSF48179">
    <property type="entry name" value="6-phosphogluconate dehydrogenase C-terminal domain-like"/>
    <property type="match status" value="1"/>
</dbReference>
<protein>
    <submittedName>
        <fullName evidence="4">Predicted oxidoreductase, contains short-chain dehydrogenase (SDR) and DUF2520 domains</fullName>
    </submittedName>
</protein>
<dbReference type="InterPro" id="IPR018931">
    <property type="entry name" value="DUF2520"/>
</dbReference>
<proteinExistence type="predicted"/>
<dbReference type="RefSeq" id="WP_091346692.1">
    <property type="nucleotide sequence ID" value="NZ_FMAQ01000002.1"/>
</dbReference>
<dbReference type="PANTHER" id="PTHR40459">
    <property type="entry name" value="CONSERVED HYPOTHETICAL ALANINE AND LEUCINE RICH PROTEIN"/>
    <property type="match status" value="1"/>
</dbReference>
<dbReference type="Gene3D" id="3.40.50.720">
    <property type="entry name" value="NAD(P)-binding Rossmann-like Domain"/>
    <property type="match status" value="1"/>
</dbReference>
<feature type="domain" description="DUF2520" evidence="3">
    <location>
        <begin position="133"/>
        <end position="255"/>
    </location>
</feature>
<evidence type="ECO:0000313" key="5">
    <source>
        <dbReference type="Proteomes" id="UP000199670"/>
    </source>
</evidence>
<evidence type="ECO:0000259" key="3">
    <source>
        <dbReference type="Pfam" id="PF10728"/>
    </source>
</evidence>
<dbReference type="Pfam" id="PF10728">
    <property type="entry name" value="DUF2520"/>
    <property type="match status" value="1"/>
</dbReference>
<name>A0A1C3ZPF8_9GAMM</name>
<accession>A0A1C3ZPF8</accession>
<dbReference type="GO" id="GO:0016491">
    <property type="term" value="F:oxidoreductase activity"/>
    <property type="evidence" value="ECO:0007669"/>
    <property type="project" value="UniProtKB-KW"/>
</dbReference>
<dbReference type="STRING" id="1798182.GA0061081_10236"/>
<dbReference type="InterPro" id="IPR036291">
    <property type="entry name" value="NAD(P)-bd_dom_sf"/>
</dbReference>
<dbReference type="InterPro" id="IPR008927">
    <property type="entry name" value="6-PGluconate_DH-like_C_sf"/>
</dbReference>
<dbReference type="EMBL" id="FMAQ01000002">
    <property type="protein sequence ID" value="SCB84195.1"/>
    <property type="molecule type" value="Genomic_DNA"/>
</dbReference>
<organism evidence="4 5">
    <name type="scientific">Gilliamella bombicola</name>
    <dbReference type="NCBI Taxonomy" id="1798182"/>
    <lineage>
        <taxon>Bacteria</taxon>
        <taxon>Pseudomonadati</taxon>
        <taxon>Pseudomonadota</taxon>
        <taxon>Gammaproteobacteria</taxon>
        <taxon>Orbales</taxon>
        <taxon>Orbaceae</taxon>
        <taxon>Gilliamella</taxon>
    </lineage>
</organism>
<dbReference type="AlphaFoldDB" id="A0A1C3ZPF8"/>
<evidence type="ECO:0000256" key="1">
    <source>
        <dbReference type="ARBA" id="ARBA00023002"/>
    </source>
</evidence>
<reference evidence="5" key="1">
    <citation type="submission" date="2016-08" db="EMBL/GenBank/DDBJ databases">
        <authorList>
            <person name="Varghese N."/>
            <person name="Submissions Spin"/>
        </authorList>
    </citation>
    <scope>NUCLEOTIDE SEQUENCE [LARGE SCALE GENOMIC DNA]</scope>
    <source>
        <strain evidence="5">R-53248</strain>
    </source>
</reference>
<dbReference type="InterPro" id="IPR037108">
    <property type="entry name" value="TM1727-like_C_sf"/>
</dbReference>
<dbReference type="InterPro" id="IPR028939">
    <property type="entry name" value="P5C_Rdtase_cat_N"/>
</dbReference>
<sequence length="280" mass="31061">MIIGFIGAGKVGCTLAKYFSLCGMSIAGFYSRSYEHAKEASDFTHSQAYASLADLVNDCDCLLVTVSDSQIATVWQELCQLPIANKWIGHCSGLLTSHIFSQHKIVHPFAFSLHPLYAIYDRFECYTAMSGVSFTLEANESIIPQLKNFFVSLKNPLAILPANKKPLYHAACVMLSNQVIALVQIGVDLLDQCGLDTEFSEQAWHPLFLGNAKNICKVGVINALTGPIERGDIEVIKQHIMAMPSELKPIYQQLSAILLNISRTKHPNKDYRQLELELLP</sequence>
<dbReference type="Gene3D" id="1.10.1040.20">
    <property type="entry name" value="ProC-like, C-terminal domain"/>
    <property type="match status" value="1"/>
</dbReference>
<feature type="domain" description="Pyrroline-5-carboxylate reductase catalytic N-terminal" evidence="2">
    <location>
        <begin position="3"/>
        <end position="78"/>
    </location>
</feature>
<dbReference type="Proteomes" id="UP000199670">
    <property type="component" value="Unassembled WGS sequence"/>
</dbReference>
<dbReference type="Pfam" id="PF03807">
    <property type="entry name" value="F420_oxidored"/>
    <property type="match status" value="1"/>
</dbReference>
<evidence type="ECO:0000259" key="2">
    <source>
        <dbReference type="Pfam" id="PF03807"/>
    </source>
</evidence>
<dbReference type="SUPFAM" id="SSF51735">
    <property type="entry name" value="NAD(P)-binding Rossmann-fold domains"/>
    <property type="match status" value="1"/>
</dbReference>
<gene>
    <name evidence="4" type="ORF">GA0061081_10236</name>
</gene>
<keyword evidence="1" id="KW-0560">Oxidoreductase</keyword>